<protein>
    <recommendedName>
        <fullName evidence="2">DUF3108 domain-containing protein</fullName>
    </recommendedName>
</protein>
<gene>
    <name evidence="1" type="ORF">GALL_10880</name>
</gene>
<reference evidence="1" key="1">
    <citation type="submission" date="2016-10" db="EMBL/GenBank/DDBJ databases">
        <title>Sequence of Gallionella enrichment culture.</title>
        <authorList>
            <person name="Poehlein A."/>
            <person name="Muehling M."/>
            <person name="Daniel R."/>
        </authorList>
    </citation>
    <scope>NUCLEOTIDE SEQUENCE</scope>
</reference>
<proteinExistence type="predicted"/>
<dbReference type="AlphaFoldDB" id="A0A1J5TY62"/>
<dbReference type="EMBL" id="MLJW01000002">
    <property type="protein sequence ID" value="OIR18748.1"/>
    <property type="molecule type" value="Genomic_DNA"/>
</dbReference>
<dbReference type="InterPro" id="IPR021457">
    <property type="entry name" value="DUF3108"/>
</dbReference>
<evidence type="ECO:0000313" key="1">
    <source>
        <dbReference type="EMBL" id="OIR18748.1"/>
    </source>
</evidence>
<comment type="caution">
    <text evidence="1">The sequence shown here is derived from an EMBL/GenBank/DDBJ whole genome shotgun (WGS) entry which is preliminary data.</text>
</comment>
<evidence type="ECO:0008006" key="2">
    <source>
        <dbReference type="Google" id="ProtNLM"/>
    </source>
</evidence>
<dbReference type="Pfam" id="PF11306">
    <property type="entry name" value="DUF3108"/>
    <property type="match status" value="1"/>
</dbReference>
<accession>A0A1J5TY62</accession>
<organism evidence="1">
    <name type="scientific">mine drainage metagenome</name>
    <dbReference type="NCBI Taxonomy" id="410659"/>
    <lineage>
        <taxon>unclassified sequences</taxon>
        <taxon>metagenomes</taxon>
        <taxon>ecological metagenomes</taxon>
    </lineage>
</organism>
<name>A0A1J5TY62_9ZZZZ</name>
<sequence length="270" mass="29859">MSGTHIAMRTLIALLILSLLPVAAHAAPYTALHDGESLRYRVSWGIFHSAGEITISAHRELYEGRPVFRVVMTTSTRGIIRAFYSYQETAVALIDAATGRIIIATNKAYHGREVSDAVTKFDYVHRIVSHRDPLRPGRDCDFPIPKGDPIDLISALIEAREWATGPGVERKALVFADRDVYPVEIRARGYETVLTPEGDVKALLLVPRMVDEAPRGIFKRGGEIKIWVAQDAERLPVKMQLKLNIGTAQLTLVQHTEGKSAETAALSRAQ</sequence>